<sequence length="43" mass="4876">MLITTLRCLASQANLISSTNGSRNQQKETVIQIESEEFESEEF</sequence>
<protein>
    <submittedName>
        <fullName evidence="1">Uncharacterized protein</fullName>
    </submittedName>
</protein>
<organism evidence="1">
    <name type="scientific">Rhizophora mucronata</name>
    <name type="common">Asiatic mangrove</name>
    <dbReference type="NCBI Taxonomy" id="61149"/>
    <lineage>
        <taxon>Eukaryota</taxon>
        <taxon>Viridiplantae</taxon>
        <taxon>Streptophyta</taxon>
        <taxon>Embryophyta</taxon>
        <taxon>Tracheophyta</taxon>
        <taxon>Spermatophyta</taxon>
        <taxon>Magnoliopsida</taxon>
        <taxon>eudicotyledons</taxon>
        <taxon>Gunneridae</taxon>
        <taxon>Pentapetalae</taxon>
        <taxon>rosids</taxon>
        <taxon>fabids</taxon>
        <taxon>Malpighiales</taxon>
        <taxon>Rhizophoraceae</taxon>
        <taxon>Rhizophora</taxon>
    </lineage>
</organism>
<dbReference type="AlphaFoldDB" id="A0A2P2M9C7"/>
<proteinExistence type="predicted"/>
<dbReference type="EMBL" id="GGEC01046337">
    <property type="protein sequence ID" value="MBX26821.1"/>
    <property type="molecule type" value="Transcribed_RNA"/>
</dbReference>
<name>A0A2P2M9C7_RHIMU</name>
<evidence type="ECO:0000313" key="1">
    <source>
        <dbReference type="EMBL" id="MBX26821.1"/>
    </source>
</evidence>
<accession>A0A2P2M9C7</accession>
<reference evidence="1" key="1">
    <citation type="submission" date="2018-02" db="EMBL/GenBank/DDBJ databases">
        <title>Rhizophora mucronata_Transcriptome.</title>
        <authorList>
            <person name="Meera S.P."/>
            <person name="Sreeshan A."/>
            <person name="Augustine A."/>
        </authorList>
    </citation>
    <scope>NUCLEOTIDE SEQUENCE</scope>
    <source>
        <tissue evidence="1">Leaf</tissue>
    </source>
</reference>